<evidence type="ECO:0008006" key="3">
    <source>
        <dbReference type="Google" id="ProtNLM"/>
    </source>
</evidence>
<dbReference type="AlphaFoldDB" id="A0A918DJF5"/>
<evidence type="ECO:0000313" key="1">
    <source>
        <dbReference type="EMBL" id="GGO68398.1"/>
    </source>
</evidence>
<organism evidence="1 2">
    <name type="scientific">Bowmanella pacifica</name>
    <dbReference type="NCBI Taxonomy" id="502051"/>
    <lineage>
        <taxon>Bacteria</taxon>
        <taxon>Pseudomonadati</taxon>
        <taxon>Pseudomonadota</taxon>
        <taxon>Gammaproteobacteria</taxon>
        <taxon>Alteromonadales</taxon>
        <taxon>Alteromonadaceae</taxon>
        <taxon>Bowmanella</taxon>
    </lineage>
</organism>
<comment type="caution">
    <text evidence="1">The sequence shown here is derived from an EMBL/GenBank/DDBJ whole genome shotgun (WGS) entry which is preliminary data.</text>
</comment>
<keyword evidence="2" id="KW-1185">Reference proteome</keyword>
<dbReference type="InterPro" id="IPR006311">
    <property type="entry name" value="TAT_signal"/>
</dbReference>
<gene>
    <name evidence="1" type="ORF">GCM10010982_17220</name>
</gene>
<evidence type="ECO:0000313" key="2">
    <source>
        <dbReference type="Proteomes" id="UP000606935"/>
    </source>
</evidence>
<dbReference type="Proteomes" id="UP000606935">
    <property type="component" value="Unassembled WGS sequence"/>
</dbReference>
<dbReference type="Pfam" id="PF13618">
    <property type="entry name" value="Gluconate_2-dh3"/>
    <property type="match status" value="1"/>
</dbReference>
<sequence length="202" mass="21388">MSTANGLGLDRRSLLKGLGAVLGAQAASQLLGGQNVAVAMAFAQDSAPRQLQLLSERQFKTLAGIADLTIPRTDSPGALDTHSHWFVDNQLKHCFDSEEQAVATVILNKIDTVAQSQWGKAFYQGEQAGQLALLTALEAADGPFSQADTKAFKMLKALVVFGFFTSKVGMTQLLAYDPVPGGFKGSLPYASVGKAYSGGYPF</sequence>
<reference evidence="1" key="2">
    <citation type="submission" date="2020-09" db="EMBL/GenBank/DDBJ databases">
        <authorList>
            <person name="Sun Q."/>
            <person name="Zhou Y."/>
        </authorList>
    </citation>
    <scope>NUCLEOTIDE SEQUENCE</scope>
    <source>
        <strain evidence="1">CGMCC 1.7086</strain>
    </source>
</reference>
<reference evidence="1" key="1">
    <citation type="journal article" date="2014" name="Int. J. Syst. Evol. Microbiol.">
        <title>Complete genome sequence of Corynebacterium casei LMG S-19264T (=DSM 44701T), isolated from a smear-ripened cheese.</title>
        <authorList>
            <consortium name="US DOE Joint Genome Institute (JGI-PGF)"/>
            <person name="Walter F."/>
            <person name="Albersmeier A."/>
            <person name="Kalinowski J."/>
            <person name="Ruckert C."/>
        </authorList>
    </citation>
    <scope>NUCLEOTIDE SEQUENCE</scope>
    <source>
        <strain evidence="1">CGMCC 1.7086</strain>
    </source>
</reference>
<proteinExistence type="predicted"/>
<protein>
    <recommendedName>
        <fullName evidence="3">Gluconate 2-dehydrogenase subunit 3 family protein</fullName>
    </recommendedName>
</protein>
<dbReference type="PROSITE" id="PS51318">
    <property type="entry name" value="TAT"/>
    <property type="match status" value="1"/>
</dbReference>
<accession>A0A918DJF5</accession>
<dbReference type="RefSeq" id="WP_188693275.1">
    <property type="nucleotide sequence ID" value="NZ_BMLS01000002.1"/>
</dbReference>
<name>A0A918DJF5_9ALTE</name>
<dbReference type="InterPro" id="IPR027056">
    <property type="entry name" value="Gluconate_2DH_su3"/>
</dbReference>
<dbReference type="EMBL" id="BMLS01000002">
    <property type="protein sequence ID" value="GGO68398.1"/>
    <property type="molecule type" value="Genomic_DNA"/>
</dbReference>